<keyword evidence="6" id="KW-0680">Restriction system</keyword>
<dbReference type="SUPFAM" id="SSF53335">
    <property type="entry name" value="S-adenosyl-L-methionine-dependent methyltransferases"/>
    <property type="match status" value="1"/>
</dbReference>
<dbReference type="Gene3D" id="3.40.50.150">
    <property type="entry name" value="Vaccinia Virus protein VP39"/>
    <property type="match status" value="1"/>
</dbReference>
<accession>A0A0F9QHG7</accession>
<dbReference type="GO" id="GO:0003677">
    <property type="term" value="F:DNA binding"/>
    <property type="evidence" value="ECO:0007669"/>
    <property type="project" value="UniProtKB-KW"/>
</dbReference>
<comment type="caution">
    <text evidence="10">The sequence shown here is derived from an EMBL/GenBank/DDBJ whole genome shotgun (WGS) entry which is preliminary data.</text>
</comment>
<dbReference type="AlphaFoldDB" id="A0A0F9QHG7"/>
<name>A0A0F9QHG7_9ZZZZ</name>
<keyword evidence="4" id="KW-0808">Transferase</keyword>
<evidence type="ECO:0000256" key="6">
    <source>
        <dbReference type="ARBA" id="ARBA00022747"/>
    </source>
</evidence>
<dbReference type="Pfam" id="PF01555">
    <property type="entry name" value="N6_N4_Mtase"/>
    <property type="match status" value="1"/>
</dbReference>
<dbReference type="EMBL" id="LAZR01004014">
    <property type="protein sequence ID" value="KKN12606.1"/>
    <property type="molecule type" value="Genomic_DNA"/>
</dbReference>
<proteinExistence type="inferred from homology"/>
<comment type="catalytic activity">
    <reaction evidence="8">
        <text>a 2'-deoxycytidine in DNA + S-adenosyl-L-methionine = an N(4)-methyl-2'-deoxycytidine in DNA + S-adenosyl-L-homocysteine + H(+)</text>
        <dbReference type="Rhea" id="RHEA:16857"/>
        <dbReference type="Rhea" id="RHEA-COMP:11369"/>
        <dbReference type="Rhea" id="RHEA-COMP:13674"/>
        <dbReference type="ChEBI" id="CHEBI:15378"/>
        <dbReference type="ChEBI" id="CHEBI:57856"/>
        <dbReference type="ChEBI" id="CHEBI:59789"/>
        <dbReference type="ChEBI" id="CHEBI:85452"/>
        <dbReference type="ChEBI" id="CHEBI:137933"/>
        <dbReference type="EC" id="2.1.1.113"/>
    </reaction>
</comment>
<protein>
    <recommendedName>
        <fullName evidence="2">site-specific DNA-methyltransferase (cytosine-N(4)-specific)</fullName>
        <ecNumber evidence="2">2.1.1.113</ecNumber>
    </recommendedName>
</protein>
<evidence type="ECO:0000256" key="8">
    <source>
        <dbReference type="ARBA" id="ARBA00049120"/>
    </source>
</evidence>
<feature type="domain" description="DNA methylase N-4/N-6" evidence="9">
    <location>
        <begin position="21"/>
        <end position="369"/>
    </location>
</feature>
<evidence type="ECO:0000256" key="7">
    <source>
        <dbReference type="ARBA" id="ARBA00023125"/>
    </source>
</evidence>
<keyword evidence="3" id="KW-0489">Methyltransferase</keyword>
<dbReference type="GO" id="GO:0009307">
    <property type="term" value="P:DNA restriction-modification system"/>
    <property type="evidence" value="ECO:0007669"/>
    <property type="project" value="UniProtKB-KW"/>
</dbReference>
<dbReference type="InterPro" id="IPR001091">
    <property type="entry name" value="RM_Methyltransferase"/>
</dbReference>
<dbReference type="EC" id="2.1.1.113" evidence="2"/>
<evidence type="ECO:0000259" key="9">
    <source>
        <dbReference type="Pfam" id="PF01555"/>
    </source>
</evidence>
<keyword evidence="5" id="KW-0949">S-adenosyl-L-methionine</keyword>
<dbReference type="PRINTS" id="PR00508">
    <property type="entry name" value="S21N4MTFRASE"/>
</dbReference>
<sequence>MNKIICGDAIKKLKELESKSINMCMTSPPYWALRDYGSTVEIIWDEPPQERNDPATGCPHFWKEKIKKETKLQAGNPEFQRPWREEASNTSSSQFCFLCGAWKGQLGLEPTFDLYIKHLCDIFDAVKRVLRDDGTCWINIGDTYGGLKGGGPDKLEREKRGIQWKDKSEKFITRPPKANVPDKSLCMIPFRFAIEMVNRGWILRNTIIWYKRNCMPSSVKDRFTVDFEYLFFFSKKKNYYFKTQYEKASEVSIERYKYGWDGNIDRDYISGPQNHLNKHLGKEENRQKLIEQGRNKRTVWTINPQPFSEAHFAVYPEELCETPIKAGCPKGGIVLDPFFGSGTTGIVALKQNKKFIGIELNKEYIEIADKRLKPFLEQTKLK</sequence>
<dbReference type="GO" id="GO:0008170">
    <property type="term" value="F:N-methyltransferase activity"/>
    <property type="evidence" value="ECO:0007669"/>
    <property type="project" value="InterPro"/>
</dbReference>
<dbReference type="InterPro" id="IPR029063">
    <property type="entry name" value="SAM-dependent_MTases_sf"/>
</dbReference>
<organism evidence="10">
    <name type="scientific">marine sediment metagenome</name>
    <dbReference type="NCBI Taxonomy" id="412755"/>
    <lineage>
        <taxon>unclassified sequences</taxon>
        <taxon>metagenomes</taxon>
        <taxon>ecological metagenomes</taxon>
    </lineage>
</organism>
<evidence type="ECO:0000256" key="1">
    <source>
        <dbReference type="ARBA" id="ARBA00010203"/>
    </source>
</evidence>
<reference evidence="10" key="1">
    <citation type="journal article" date="2015" name="Nature">
        <title>Complex archaea that bridge the gap between prokaryotes and eukaryotes.</title>
        <authorList>
            <person name="Spang A."/>
            <person name="Saw J.H."/>
            <person name="Jorgensen S.L."/>
            <person name="Zaremba-Niedzwiedzka K."/>
            <person name="Martijn J."/>
            <person name="Lind A.E."/>
            <person name="van Eijk R."/>
            <person name="Schleper C."/>
            <person name="Guy L."/>
            <person name="Ettema T.J."/>
        </authorList>
    </citation>
    <scope>NUCLEOTIDE SEQUENCE</scope>
</reference>
<dbReference type="InterPro" id="IPR002941">
    <property type="entry name" value="DNA_methylase_N4/N6"/>
</dbReference>
<evidence type="ECO:0000256" key="2">
    <source>
        <dbReference type="ARBA" id="ARBA00012185"/>
    </source>
</evidence>
<evidence type="ECO:0000256" key="5">
    <source>
        <dbReference type="ARBA" id="ARBA00022691"/>
    </source>
</evidence>
<comment type="similarity">
    <text evidence="1">Belongs to the N(4)/N(6)-methyltransferase family. N(4) subfamily.</text>
</comment>
<dbReference type="GO" id="GO:0032259">
    <property type="term" value="P:methylation"/>
    <property type="evidence" value="ECO:0007669"/>
    <property type="project" value="UniProtKB-KW"/>
</dbReference>
<gene>
    <name evidence="10" type="ORF">LCGC14_1014740</name>
</gene>
<evidence type="ECO:0000256" key="3">
    <source>
        <dbReference type="ARBA" id="ARBA00022603"/>
    </source>
</evidence>
<dbReference type="InterPro" id="IPR017985">
    <property type="entry name" value="MeTrfase_CN4_CS"/>
</dbReference>
<dbReference type="PROSITE" id="PS00093">
    <property type="entry name" value="N4_MTASE"/>
    <property type="match status" value="1"/>
</dbReference>
<evidence type="ECO:0000313" key="10">
    <source>
        <dbReference type="EMBL" id="KKN12606.1"/>
    </source>
</evidence>
<dbReference type="GO" id="GO:0015667">
    <property type="term" value="F:site-specific DNA-methyltransferase (cytosine-N4-specific) activity"/>
    <property type="evidence" value="ECO:0007669"/>
    <property type="project" value="UniProtKB-EC"/>
</dbReference>
<keyword evidence="7" id="KW-0238">DNA-binding</keyword>
<evidence type="ECO:0000256" key="4">
    <source>
        <dbReference type="ARBA" id="ARBA00022679"/>
    </source>
</evidence>